<dbReference type="EMBL" id="JACYXC010000001">
    <property type="protein sequence ID" value="MBH5336481.1"/>
    <property type="molecule type" value="Genomic_DNA"/>
</dbReference>
<evidence type="ECO:0000256" key="2">
    <source>
        <dbReference type="ARBA" id="ARBA00023002"/>
    </source>
</evidence>
<comment type="similarity">
    <text evidence="1">Belongs to the HIBADH-related family.</text>
</comment>
<accession>A0ABS0NMT4</accession>
<dbReference type="PANTHER" id="PTHR43580:SF2">
    <property type="entry name" value="CYTOKINE-LIKE NUCLEAR FACTOR N-PAC"/>
    <property type="match status" value="1"/>
</dbReference>
<keyword evidence="6" id="KW-1185">Reference proteome</keyword>
<dbReference type="Gene3D" id="1.10.1040.10">
    <property type="entry name" value="N-(1-d-carboxylethyl)-l-norvaline Dehydrogenase, domain 2"/>
    <property type="match status" value="1"/>
</dbReference>
<evidence type="ECO:0000313" key="5">
    <source>
        <dbReference type="EMBL" id="MBH5336481.1"/>
    </source>
</evidence>
<evidence type="ECO:0000259" key="3">
    <source>
        <dbReference type="Pfam" id="PF03446"/>
    </source>
</evidence>
<keyword evidence="2" id="KW-0560">Oxidoreductase</keyword>
<sequence>MTHSTHEQHEQAAVIGQRAAEDRTPVTVIGLGPMGAALAEAYLNQGHPTTVWNRTPGKADELVARGARRADSVTGAVTASPLIVVCLKDYPAMYGVLEQAADGALAGRTLVNHSSGTPEQAREAVGWATGRGAEYLDGAIMVPVTAVGHPDAKILYSGPRAVFDTHRTALAAMGGTTYLGAEPELAVLYNTALLGLMYATLNGFLHSAALVGTAGVKAATFAELAVDWFLPSVVNPIIVAGVPDVDRGRYPGDLGNMEMNLTAIDHVLHTSAQQGIDTDHPALLKALAERAVAAGRGGENYMAMAEVFRGRRTGGAGGG</sequence>
<comment type="caution">
    <text evidence="5">The sequence shown here is derived from an EMBL/GenBank/DDBJ whole genome shotgun (WGS) entry which is preliminary data.</text>
</comment>
<dbReference type="InterPro" id="IPR048666">
    <property type="entry name" value="RedAm-like_C"/>
</dbReference>
<dbReference type="Pfam" id="PF03446">
    <property type="entry name" value="NAD_binding_2"/>
    <property type="match status" value="1"/>
</dbReference>
<organism evidence="5 6">
    <name type="scientific">Streptomyces pactum</name>
    <dbReference type="NCBI Taxonomy" id="68249"/>
    <lineage>
        <taxon>Bacteria</taxon>
        <taxon>Bacillati</taxon>
        <taxon>Actinomycetota</taxon>
        <taxon>Actinomycetes</taxon>
        <taxon>Kitasatosporales</taxon>
        <taxon>Streptomycetaceae</taxon>
        <taxon>Streptomyces</taxon>
    </lineage>
</organism>
<reference evidence="5 6" key="1">
    <citation type="submission" date="2020-09" db="EMBL/GenBank/DDBJ databases">
        <title>Biosynthesis of the nuclear factor of activated T cells inhibitor NFAT-133 and its congeners in Streptomyces pactum.</title>
        <authorList>
            <person name="Zhou W."/>
            <person name="Posri P."/>
            <person name="Abugrain M.E."/>
            <person name="Weisberg A.J."/>
            <person name="Chang J.H."/>
            <person name="Mahmud T."/>
        </authorList>
    </citation>
    <scope>NUCLEOTIDE SEQUENCE [LARGE SCALE GENOMIC DNA]</scope>
    <source>
        <strain evidence="5 6">ATCC 27456</strain>
    </source>
</reference>
<dbReference type="Gene3D" id="3.40.50.720">
    <property type="entry name" value="NAD(P)-binding Rossmann-like Domain"/>
    <property type="match status" value="1"/>
</dbReference>
<feature type="domain" description="6-phosphogluconate dehydrogenase NADP-binding" evidence="3">
    <location>
        <begin position="26"/>
        <end position="178"/>
    </location>
</feature>
<dbReference type="PANTHER" id="PTHR43580">
    <property type="entry name" value="OXIDOREDUCTASE GLYR1-RELATED"/>
    <property type="match status" value="1"/>
</dbReference>
<dbReference type="Pfam" id="PF21761">
    <property type="entry name" value="RedAm-like_C"/>
    <property type="match status" value="1"/>
</dbReference>
<dbReference type="InterPro" id="IPR006115">
    <property type="entry name" value="6PGDH_NADP-bd"/>
</dbReference>
<protein>
    <submittedName>
        <fullName evidence="5">NAD(P)-dependent oxidoreductase</fullName>
    </submittedName>
</protein>
<dbReference type="InterPro" id="IPR051265">
    <property type="entry name" value="HIBADH-related_NP60_sf"/>
</dbReference>
<evidence type="ECO:0000313" key="6">
    <source>
        <dbReference type="Proteomes" id="UP000807371"/>
    </source>
</evidence>
<name>A0ABS0NMT4_9ACTN</name>
<feature type="domain" description="NADPH-dependent reductive aminase-like C-terminal" evidence="4">
    <location>
        <begin position="183"/>
        <end position="309"/>
    </location>
</feature>
<dbReference type="RefSeq" id="WP_197989887.1">
    <property type="nucleotide sequence ID" value="NZ_JACYXC010000001.1"/>
</dbReference>
<dbReference type="PIRSF" id="PIRSF000103">
    <property type="entry name" value="HIBADH"/>
    <property type="match status" value="1"/>
</dbReference>
<dbReference type="Proteomes" id="UP000807371">
    <property type="component" value="Unassembled WGS sequence"/>
</dbReference>
<dbReference type="SUPFAM" id="SSF51735">
    <property type="entry name" value="NAD(P)-binding Rossmann-fold domains"/>
    <property type="match status" value="1"/>
</dbReference>
<dbReference type="InterPro" id="IPR013328">
    <property type="entry name" value="6PGD_dom2"/>
</dbReference>
<proteinExistence type="inferred from homology"/>
<dbReference type="InterPro" id="IPR015815">
    <property type="entry name" value="HIBADH-related"/>
</dbReference>
<gene>
    <name evidence="5" type="ORF">IHE55_17540</name>
</gene>
<dbReference type="InterPro" id="IPR036291">
    <property type="entry name" value="NAD(P)-bd_dom_sf"/>
</dbReference>
<evidence type="ECO:0000259" key="4">
    <source>
        <dbReference type="Pfam" id="PF21761"/>
    </source>
</evidence>
<evidence type="ECO:0000256" key="1">
    <source>
        <dbReference type="ARBA" id="ARBA00009080"/>
    </source>
</evidence>